<dbReference type="SUPFAM" id="SSF46785">
    <property type="entry name" value="Winged helix' DNA-binding domain"/>
    <property type="match status" value="1"/>
</dbReference>
<organism evidence="6 7">
    <name type="scientific">Turicibacter bilis</name>
    <dbReference type="NCBI Taxonomy" id="2735723"/>
    <lineage>
        <taxon>Bacteria</taxon>
        <taxon>Bacillati</taxon>
        <taxon>Bacillota</taxon>
        <taxon>Erysipelotrichia</taxon>
        <taxon>Erysipelotrichales</taxon>
        <taxon>Turicibacteraceae</taxon>
        <taxon>Turicibacter</taxon>
    </lineage>
</organism>
<evidence type="ECO:0000256" key="1">
    <source>
        <dbReference type="ARBA" id="ARBA00009437"/>
    </source>
</evidence>
<dbReference type="PANTHER" id="PTHR30126">
    <property type="entry name" value="HTH-TYPE TRANSCRIPTIONAL REGULATOR"/>
    <property type="match status" value="1"/>
</dbReference>
<dbReference type="Pfam" id="PF03466">
    <property type="entry name" value="LysR_substrate"/>
    <property type="match status" value="1"/>
</dbReference>
<dbReference type="GO" id="GO:0000976">
    <property type="term" value="F:transcription cis-regulatory region binding"/>
    <property type="evidence" value="ECO:0007669"/>
    <property type="project" value="TreeGrafter"/>
</dbReference>
<dbReference type="EMBL" id="CP071250">
    <property type="protein sequence ID" value="UUF08930.1"/>
    <property type="molecule type" value="Genomic_DNA"/>
</dbReference>
<dbReference type="Gene3D" id="3.40.190.10">
    <property type="entry name" value="Periplasmic binding protein-like II"/>
    <property type="match status" value="2"/>
</dbReference>
<dbReference type="InterPro" id="IPR036390">
    <property type="entry name" value="WH_DNA-bd_sf"/>
</dbReference>
<dbReference type="Proteomes" id="UP001058072">
    <property type="component" value="Chromosome"/>
</dbReference>
<evidence type="ECO:0000313" key="7">
    <source>
        <dbReference type="Proteomes" id="UP001058072"/>
    </source>
</evidence>
<dbReference type="InterPro" id="IPR036388">
    <property type="entry name" value="WH-like_DNA-bd_sf"/>
</dbReference>
<dbReference type="Gene3D" id="1.10.10.10">
    <property type="entry name" value="Winged helix-like DNA-binding domain superfamily/Winged helix DNA-binding domain"/>
    <property type="match status" value="1"/>
</dbReference>
<dbReference type="SUPFAM" id="SSF53850">
    <property type="entry name" value="Periplasmic binding protein-like II"/>
    <property type="match status" value="1"/>
</dbReference>
<keyword evidence="4" id="KW-0804">Transcription</keyword>
<evidence type="ECO:0000256" key="3">
    <source>
        <dbReference type="ARBA" id="ARBA00023125"/>
    </source>
</evidence>
<comment type="similarity">
    <text evidence="1">Belongs to the LysR transcriptional regulatory family.</text>
</comment>
<name>A0A9Q9CI18_9FIRM</name>
<reference evidence="6" key="1">
    <citation type="submission" date="2021-03" db="EMBL/GenBank/DDBJ databases">
        <title>Comparative Genomics and Metabolomics in the genus Turicibacter.</title>
        <authorList>
            <person name="Maki J."/>
            <person name="Looft T."/>
        </authorList>
    </citation>
    <scope>NUCLEOTIDE SEQUENCE</scope>
    <source>
        <strain evidence="6">ISU324</strain>
    </source>
</reference>
<feature type="domain" description="HTH lysR-type" evidence="5">
    <location>
        <begin position="1"/>
        <end position="58"/>
    </location>
</feature>
<proteinExistence type="inferred from homology"/>
<dbReference type="GO" id="GO:0003700">
    <property type="term" value="F:DNA-binding transcription factor activity"/>
    <property type="evidence" value="ECO:0007669"/>
    <property type="project" value="InterPro"/>
</dbReference>
<dbReference type="PANTHER" id="PTHR30126:SF39">
    <property type="entry name" value="HTH-TYPE TRANSCRIPTIONAL REGULATOR CYSL"/>
    <property type="match status" value="1"/>
</dbReference>
<dbReference type="AlphaFoldDB" id="A0A9Q9CI18"/>
<sequence length="295" mass="34399">MIDYRLLTFIDVCETRSLTKTAQHLCLTQPAVTQHIKYLEETYNTKLLVYEGKKMRLTESAQVLLQYALKTQALLNSTETEMYELKTKQVRLNFGATLTIADYVMPTILDAYLKRFPDIQLNFKVQNTTHLIDALLKGKIEFAFIEGYFDKEQFEHHLLKKDEFILVASANSPLDEVITLEELKKQRLIIREVGSGSRDILEKLLANTNSSLNQFKQLDEIGNLKLLKYLIKQNHGVTFIYKEAVKEELERKELKQIQVEGINLNREFNFIYLKSSLQKEKYLNFLKFAKSQIGE</sequence>
<accession>A0A9Q9CI18</accession>
<evidence type="ECO:0000256" key="4">
    <source>
        <dbReference type="ARBA" id="ARBA00023163"/>
    </source>
</evidence>
<dbReference type="RefSeq" id="WP_212725202.1">
    <property type="nucleotide sequence ID" value="NZ_CP071250.1"/>
</dbReference>
<evidence type="ECO:0000256" key="2">
    <source>
        <dbReference type="ARBA" id="ARBA00023015"/>
    </source>
</evidence>
<gene>
    <name evidence="6" type="ORF">J0J70_02670</name>
</gene>
<dbReference type="InterPro" id="IPR000847">
    <property type="entry name" value="LysR_HTH_N"/>
</dbReference>
<keyword evidence="3" id="KW-0238">DNA-binding</keyword>
<evidence type="ECO:0000313" key="6">
    <source>
        <dbReference type="EMBL" id="UUF08930.1"/>
    </source>
</evidence>
<dbReference type="Pfam" id="PF00126">
    <property type="entry name" value="HTH_1"/>
    <property type="match status" value="1"/>
</dbReference>
<keyword evidence="2" id="KW-0805">Transcription regulation</keyword>
<evidence type="ECO:0000259" key="5">
    <source>
        <dbReference type="PROSITE" id="PS50931"/>
    </source>
</evidence>
<protein>
    <submittedName>
        <fullName evidence="6">LysR family transcriptional regulator</fullName>
    </submittedName>
</protein>
<dbReference type="PROSITE" id="PS50931">
    <property type="entry name" value="HTH_LYSR"/>
    <property type="match status" value="1"/>
</dbReference>
<dbReference type="InterPro" id="IPR005119">
    <property type="entry name" value="LysR_subst-bd"/>
</dbReference>